<dbReference type="SUPFAM" id="SSF53756">
    <property type="entry name" value="UDP-Glycosyltransferase/glycogen phosphorylase"/>
    <property type="match status" value="1"/>
</dbReference>
<dbReference type="Gene3D" id="3.40.50.2000">
    <property type="entry name" value="Glycogen Phosphorylase B"/>
    <property type="match status" value="1"/>
</dbReference>
<feature type="compositionally biased region" description="Basic and acidic residues" evidence="1">
    <location>
        <begin position="170"/>
        <end position="180"/>
    </location>
</feature>
<sequence length="399" mass="42351">MRRVGIRCDAGVGRGVGHLMRCLALAEELRERRLEVVVLGDMGGLEWAAEQLARRGLRLLPGPGDAAAMVRAARRLALDAVVVDSYDLDPRCPGALRRAGIRVLAVVDDDDRGQDADIYLDQNLGAERRPGRTPAGSVRLAGVRYALLRDDVRRLRRRGPTEPGQPDSALTDHLRPDRRPVKPQPPDGVLPAQGPVKPQQPDGRPVEPRQPDGVLPAHRQPGQGPVEHGRPPRVLCFFGGTDAAGAAPTVVGELIATGVPFLATAVTPRERALDHLRPAGGQTVRRIPPTDDLPRLIAAADLVVTAAGSSMWDLLYLGKAAALVWVAANQRPGYEEVVSRGLAAGLGHLDAVAGTAGPARACLRDLLTSARAREELGARGPALVDGEGRTRVADALLSP</sequence>
<dbReference type="AlphaFoldDB" id="A0A243RRA6"/>
<dbReference type="Gene3D" id="3.40.50.11190">
    <property type="match status" value="1"/>
</dbReference>
<evidence type="ECO:0000313" key="2">
    <source>
        <dbReference type="EMBL" id="OUC97567.1"/>
    </source>
</evidence>
<comment type="caution">
    <text evidence="2">The sequence shown here is derived from an EMBL/GenBank/DDBJ whole genome shotgun (WGS) entry which is preliminary data.</text>
</comment>
<dbReference type="RefSeq" id="WP_086570778.1">
    <property type="nucleotide sequence ID" value="NZ_NGFP01000035.1"/>
</dbReference>
<dbReference type="Proteomes" id="UP000194761">
    <property type="component" value="Unassembled WGS sequence"/>
</dbReference>
<evidence type="ECO:0000256" key="1">
    <source>
        <dbReference type="SAM" id="MobiDB-lite"/>
    </source>
</evidence>
<organism evidence="2 3">
    <name type="scientific">Streptosporangium minutum</name>
    <dbReference type="NCBI Taxonomy" id="569862"/>
    <lineage>
        <taxon>Bacteria</taxon>
        <taxon>Bacillati</taxon>
        <taxon>Actinomycetota</taxon>
        <taxon>Actinomycetes</taxon>
        <taxon>Streptosporangiales</taxon>
        <taxon>Streptosporangiaceae</taxon>
        <taxon>Streptosporangium</taxon>
    </lineage>
</organism>
<feature type="region of interest" description="Disordered" evidence="1">
    <location>
        <begin position="154"/>
        <end position="230"/>
    </location>
</feature>
<protein>
    <recommendedName>
        <fullName evidence="4">Spore coat protein</fullName>
    </recommendedName>
</protein>
<accession>A0A243RRA6</accession>
<name>A0A243RRA6_9ACTN</name>
<keyword evidence="3" id="KW-1185">Reference proteome</keyword>
<gene>
    <name evidence="2" type="ORF">CA984_10610</name>
</gene>
<reference evidence="2 3" key="1">
    <citation type="submission" date="2017-05" db="EMBL/GenBank/DDBJ databases">
        <title>Biotechnological potential of actinobacteria isolated from South African environments.</title>
        <authorList>
            <person name="Le Roes-Hill M."/>
            <person name="Prins A."/>
            <person name="Durrell K.A."/>
        </authorList>
    </citation>
    <scope>NUCLEOTIDE SEQUENCE [LARGE SCALE GENOMIC DNA]</scope>
    <source>
        <strain evidence="2">M26</strain>
    </source>
</reference>
<proteinExistence type="predicted"/>
<evidence type="ECO:0000313" key="3">
    <source>
        <dbReference type="Proteomes" id="UP000194761"/>
    </source>
</evidence>
<dbReference type="EMBL" id="NGFP01000035">
    <property type="protein sequence ID" value="OUC97567.1"/>
    <property type="molecule type" value="Genomic_DNA"/>
</dbReference>
<evidence type="ECO:0008006" key="4">
    <source>
        <dbReference type="Google" id="ProtNLM"/>
    </source>
</evidence>